<dbReference type="SUPFAM" id="SSF48452">
    <property type="entry name" value="TPR-like"/>
    <property type="match status" value="1"/>
</dbReference>
<feature type="transmembrane region" description="Helical" evidence="2">
    <location>
        <begin position="466"/>
        <end position="488"/>
    </location>
</feature>
<feature type="transmembrane region" description="Helical" evidence="2">
    <location>
        <begin position="508"/>
        <end position="526"/>
    </location>
</feature>
<dbReference type="Gene3D" id="1.20.58.320">
    <property type="entry name" value="TPR-like"/>
    <property type="match status" value="1"/>
</dbReference>
<dbReference type="Gene3D" id="1.25.40.10">
    <property type="entry name" value="Tetratricopeptide repeat domain"/>
    <property type="match status" value="1"/>
</dbReference>
<evidence type="ECO:0000313" key="4">
    <source>
        <dbReference type="Proteomes" id="UP000037904"/>
    </source>
</evidence>
<dbReference type="AlphaFoldDB" id="A0A0M9F4T2"/>
<reference evidence="3 4" key="1">
    <citation type="submission" date="2015-04" db="EMBL/GenBank/DDBJ databases">
        <title>The draft genome sequence of Fusarium langsethiae, a T-2/HT-2 mycotoxin producer.</title>
        <authorList>
            <person name="Lysoe E."/>
            <person name="Divon H.H."/>
            <person name="Terzi V."/>
            <person name="Orru L."/>
            <person name="Lamontanara A."/>
            <person name="Kolseth A.-K."/>
            <person name="Frandsen R.J."/>
            <person name="Nielsen K."/>
            <person name="Thrane U."/>
        </authorList>
    </citation>
    <scope>NUCLEOTIDE SEQUENCE [LARGE SCALE GENOMIC DNA]</scope>
    <source>
        <strain evidence="3 4">Fl201059</strain>
    </source>
</reference>
<feature type="compositionally biased region" description="Low complexity" evidence="1">
    <location>
        <begin position="330"/>
        <end position="341"/>
    </location>
</feature>
<protein>
    <submittedName>
        <fullName evidence="3">Uncharacterized protein</fullName>
    </submittedName>
</protein>
<feature type="region of interest" description="Disordered" evidence="1">
    <location>
        <begin position="306"/>
        <end position="354"/>
    </location>
</feature>
<evidence type="ECO:0000256" key="2">
    <source>
        <dbReference type="SAM" id="Phobius"/>
    </source>
</evidence>
<keyword evidence="2" id="KW-0472">Membrane</keyword>
<name>A0A0M9F4T2_FUSLA</name>
<dbReference type="InterPro" id="IPR010323">
    <property type="entry name" value="DUF924"/>
</dbReference>
<sequence>MQASIRVPIRTSSSWGVTARRAAYHRTLFRSSPLTTVPARLYQGLFSATRPFSSSSFKLQEQLHPTMDSQENNMDSLKEYLAYDKLETLRSFWFEHLPQDADRIIAGPEYQKRWFFSDKQFDDVCVTQFSPVLEAIRTAGVTSGQELLSMVQPRDSLDWLSLIILLDQIPRNSYRGDKASVCFTYFDPLAVQVSLEAIAQGIPDRAPEIRWVFSHRNWFYMPLMHSEDLSVHDEAVSAFNRMNEDILSLTEGTGGMDEYERKARGVVQSDLDKAKSVGKMSLEFEEKHRVIIEKFGSSRGASVGPEFAPEFHTELPTIPSTPSTRKRSAAKTSSSTGTTASAKKRRLSVQEPKKWHHAPSSATILWLAVSIPLVAWDSGYVLGRPHTMPGGYLQWPLYMPYALYGQIDHVYGQKAWDAKNGFTGAQTALNIVEIFMYLMYLWMIWRRADKTTGKKEKKGRTVSGRSGALAVLIGFSAAVMTLSKTVLYCKSTRAHEYFSDFSNISHNTPVDILTLWVIPNGFWLILPTYMVYAFGRDILDGLTLASGQPVKQRTE</sequence>
<keyword evidence="4" id="KW-1185">Reference proteome</keyword>
<organism evidence="3 4">
    <name type="scientific">Fusarium langsethiae</name>
    <dbReference type="NCBI Taxonomy" id="179993"/>
    <lineage>
        <taxon>Eukaryota</taxon>
        <taxon>Fungi</taxon>
        <taxon>Dikarya</taxon>
        <taxon>Ascomycota</taxon>
        <taxon>Pezizomycotina</taxon>
        <taxon>Sordariomycetes</taxon>
        <taxon>Hypocreomycetidae</taxon>
        <taxon>Hypocreales</taxon>
        <taxon>Nectriaceae</taxon>
        <taxon>Fusarium</taxon>
    </lineage>
</organism>
<evidence type="ECO:0000313" key="3">
    <source>
        <dbReference type="EMBL" id="KPA45930.1"/>
    </source>
</evidence>
<accession>A0A0M9F4T2</accession>
<feature type="transmembrane region" description="Helical" evidence="2">
    <location>
        <begin position="427"/>
        <end position="445"/>
    </location>
</feature>
<comment type="caution">
    <text evidence="3">The sequence shown here is derived from an EMBL/GenBank/DDBJ whole genome shotgun (WGS) entry which is preliminary data.</text>
</comment>
<keyword evidence="2" id="KW-1133">Transmembrane helix</keyword>
<dbReference type="PANTHER" id="PTHR37919:SF2">
    <property type="entry name" value="EXPERA DOMAIN-CONTAINING PROTEIN"/>
    <property type="match status" value="1"/>
</dbReference>
<gene>
    <name evidence="3" type="ORF">FLAG1_01021</name>
</gene>
<dbReference type="InterPro" id="IPR011990">
    <property type="entry name" value="TPR-like_helical_dom_sf"/>
</dbReference>
<evidence type="ECO:0000256" key="1">
    <source>
        <dbReference type="SAM" id="MobiDB-lite"/>
    </source>
</evidence>
<keyword evidence="2" id="KW-0812">Transmembrane</keyword>
<dbReference type="Pfam" id="PF06041">
    <property type="entry name" value="DUF924"/>
    <property type="match status" value="1"/>
</dbReference>
<dbReference type="EMBL" id="JXCE01000008">
    <property type="protein sequence ID" value="KPA45930.1"/>
    <property type="molecule type" value="Genomic_DNA"/>
</dbReference>
<proteinExistence type="predicted"/>
<dbReference type="PANTHER" id="PTHR37919">
    <property type="entry name" value="PROTEIN CBG05606"/>
    <property type="match status" value="1"/>
</dbReference>
<dbReference type="Proteomes" id="UP000037904">
    <property type="component" value="Unassembled WGS sequence"/>
</dbReference>